<dbReference type="Proteomes" id="UP000507470">
    <property type="component" value="Unassembled WGS sequence"/>
</dbReference>
<accession>A0A6J8E8V6</accession>
<dbReference type="SUPFAM" id="SSF52540">
    <property type="entry name" value="P-loop containing nucleoside triphosphate hydrolases"/>
    <property type="match status" value="1"/>
</dbReference>
<dbReference type="AlphaFoldDB" id="A0A6J8E8V6"/>
<evidence type="ECO:0000313" key="4">
    <source>
        <dbReference type="Proteomes" id="UP000507470"/>
    </source>
</evidence>
<feature type="domain" description="Dynamin N-terminal" evidence="2">
    <location>
        <begin position="311"/>
        <end position="444"/>
    </location>
</feature>
<reference evidence="3 4" key="1">
    <citation type="submission" date="2020-06" db="EMBL/GenBank/DDBJ databases">
        <authorList>
            <person name="Li R."/>
            <person name="Bekaert M."/>
        </authorList>
    </citation>
    <scope>NUCLEOTIDE SEQUENCE [LARGE SCALE GENOMIC DNA]</scope>
    <source>
        <strain evidence="4">wild</strain>
    </source>
</reference>
<dbReference type="InterPro" id="IPR045063">
    <property type="entry name" value="Dynamin_N"/>
</dbReference>
<sequence length="859" mass="99366">MIFILLTTTVIAAFELKCPDELDRTFRARHVCYNITDHYSCLLDQDTNVYKESCADNADYVRPGQKYVTSGRRKNTDCSTLKYQPFKFWSHRLSQCVFKKSMCGELGQILNGNGSSMADSTCRCDYTAGFAFVTEPRDKCFCRPTEEDCMCYIVSCPTNMPLNQDYNCSSREDSSLLFSCPLINKTAVESDASSVLKGEEKILTRILWAQLSVTCLSLVAIILLTIMAVMEFRYFPKTDTRKECRNESQKEKISPEIAVEKLRFIIELLEKLLSNKEFDKDFQEELSAACPNYMNVLQTYKRDLLRNDCGILIAGETSAGKTTLINQLVGKDIFFTSNLAATGTVCRIRNSNSLSVQIHSKDHPIIEKAAADFHELASLLKQYTDIESNPPEMIDVYLPVPILQGNVIIVDTPGVGENEQLDNLLLDFLPHAVSFVFIVNASNAGGIHKDRLLLILKTVIEKRKEMPCFEPDEVIFLTNQWDIIKNIKKDGEEEDTHTRTWNQIQRKLEEGWPGFKTDRLFKISLEQVRKRKKTPFTRQFERFMFMLSETIERNKNKRVEYYFRFVQRFAVTAELGIASRIHLLEISDDDRKKTILKNKETVRHLEKVSNQKMMEAKLYKTKVITKLAQQLTNYLKSNDGRTEILNPPGRKCINSVGNMKFGEELITRINMGINRWCEGDDVLMIIQEIHNEMKNLLSEVQLIIQNIEHDITGFARSIHDVSFTVFTRSALRVTMMRNRISLIEVIRELLFLPNVLRSNSKTVKETRAIEMYDKWLSTFTYEQIQSSFEENFGTEYDKVIFRIFKREIPQKIDFYECTIRKLLIELSRNKKRSKSFTELNALVHNIKTKIEEFIGVAEM</sequence>
<evidence type="ECO:0000256" key="1">
    <source>
        <dbReference type="SAM" id="Phobius"/>
    </source>
</evidence>
<dbReference type="PANTHER" id="PTHR26392">
    <property type="entry name" value="MITOGEN-ACTIVATED PROTEIN KINASE KINASE KINASE 7-RELATED"/>
    <property type="match status" value="1"/>
</dbReference>
<feature type="transmembrane region" description="Helical" evidence="1">
    <location>
        <begin position="207"/>
        <end position="232"/>
    </location>
</feature>
<dbReference type="EMBL" id="CACVKT020008684">
    <property type="protein sequence ID" value="CAC5416777.1"/>
    <property type="molecule type" value="Genomic_DNA"/>
</dbReference>
<keyword evidence="4" id="KW-1185">Reference proteome</keyword>
<evidence type="ECO:0000259" key="2">
    <source>
        <dbReference type="Pfam" id="PF00350"/>
    </source>
</evidence>
<dbReference type="Pfam" id="PF00350">
    <property type="entry name" value="Dynamin_N"/>
    <property type="match status" value="1"/>
</dbReference>
<keyword evidence="1" id="KW-1133">Transmembrane helix</keyword>
<dbReference type="OrthoDB" id="8927528at2759"/>
<dbReference type="PANTHER" id="PTHR26392:SF92">
    <property type="entry name" value="PROTEIN KINASE DOMAIN-CONTAINING PROTEIN"/>
    <property type="match status" value="1"/>
</dbReference>
<keyword evidence="1" id="KW-0812">Transmembrane</keyword>
<dbReference type="InterPro" id="IPR027417">
    <property type="entry name" value="P-loop_NTPase"/>
</dbReference>
<proteinExistence type="predicted"/>
<protein>
    <recommendedName>
        <fullName evidence="2">Dynamin N-terminal domain-containing protein</fullName>
    </recommendedName>
</protein>
<gene>
    <name evidence="3" type="ORF">MCOR_49362</name>
</gene>
<organism evidence="3 4">
    <name type="scientific">Mytilus coruscus</name>
    <name type="common">Sea mussel</name>
    <dbReference type="NCBI Taxonomy" id="42192"/>
    <lineage>
        <taxon>Eukaryota</taxon>
        <taxon>Metazoa</taxon>
        <taxon>Spiralia</taxon>
        <taxon>Lophotrochozoa</taxon>
        <taxon>Mollusca</taxon>
        <taxon>Bivalvia</taxon>
        <taxon>Autobranchia</taxon>
        <taxon>Pteriomorphia</taxon>
        <taxon>Mytilida</taxon>
        <taxon>Mytiloidea</taxon>
        <taxon>Mytilidae</taxon>
        <taxon>Mytilinae</taxon>
        <taxon>Mytilus</taxon>
    </lineage>
</organism>
<dbReference type="Gene3D" id="3.40.50.300">
    <property type="entry name" value="P-loop containing nucleotide triphosphate hydrolases"/>
    <property type="match status" value="1"/>
</dbReference>
<keyword evidence="1" id="KW-0472">Membrane</keyword>
<evidence type="ECO:0000313" key="3">
    <source>
        <dbReference type="EMBL" id="CAC5416777.1"/>
    </source>
</evidence>
<name>A0A6J8E8V6_MYTCO</name>